<gene>
    <name evidence="1" type="ORF">GCM10011612_16530</name>
</gene>
<sequence>MLNFQSEAYLDAPQAGEATVQVMDNLSGAIKAANGSGSNDSVQIAERVVNLVESRTVALAQANETTWEPE</sequence>
<name>A0A8H9HB15_9ACTO</name>
<dbReference type="RefSeq" id="WP_143231778.1">
    <property type="nucleotide sequence ID" value="NZ_BMNJ01000005.1"/>
</dbReference>
<dbReference type="Proteomes" id="UP000614239">
    <property type="component" value="Unassembled WGS sequence"/>
</dbReference>
<evidence type="ECO:0000313" key="2">
    <source>
        <dbReference type="Proteomes" id="UP000614239"/>
    </source>
</evidence>
<accession>A0A8H9HB15</accession>
<reference evidence="1" key="2">
    <citation type="submission" date="2020-09" db="EMBL/GenBank/DDBJ databases">
        <authorList>
            <person name="Sun Q."/>
            <person name="Zhou Y."/>
        </authorList>
    </citation>
    <scope>NUCLEOTIDE SEQUENCE</scope>
    <source>
        <strain evidence="1">CGMCC 4.7372</strain>
    </source>
</reference>
<dbReference type="EMBL" id="BMNJ01000005">
    <property type="protein sequence ID" value="GGO99385.1"/>
    <property type="molecule type" value="Genomic_DNA"/>
</dbReference>
<organism evidence="1 2">
    <name type="scientific">Actinomyces gaoshouyii</name>
    <dbReference type="NCBI Taxonomy" id="1960083"/>
    <lineage>
        <taxon>Bacteria</taxon>
        <taxon>Bacillati</taxon>
        <taxon>Actinomycetota</taxon>
        <taxon>Actinomycetes</taxon>
        <taxon>Actinomycetales</taxon>
        <taxon>Actinomycetaceae</taxon>
        <taxon>Actinomyces</taxon>
    </lineage>
</organism>
<reference evidence="1" key="1">
    <citation type="journal article" date="2014" name="Int. J. Syst. Evol. Microbiol.">
        <title>Complete genome sequence of Corynebacterium casei LMG S-19264T (=DSM 44701T), isolated from a smear-ripened cheese.</title>
        <authorList>
            <consortium name="US DOE Joint Genome Institute (JGI-PGF)"/>
            <person name="Walter F."/>
            <person name="Albersmeier A."/>
            <person name="Kalinowski J."/>
            <person name="Ruckert C."/>
        </authorList>
    </citation>
    <scope>NUCLEOTIDE SEQUENCE</scope>
    <source>
        <strain evidence="1">CGMCC 4.7372</strain>
    </source>
</reference>
<keyword evidence="2" id="KW-1185">Reference proteome</keyword>
<protein>
    <submittedName>
        <fullName evidence="1">Uncharacterized protein</fullName>
    </submittedName>
</protein>
<evidence type="ECO:0000313" key="1">
    <source>
        <dbReference type="EMBL" id="GGO99385.1"/>
    </source>
</evidence>
<comment type="caution">
    <text evidence="1">The sequence shown here is derived from an EMBL/GenBank/DDBJ whole genome shotgun (WGS) entry which is preliminary data.</text>
</comment>
<dbReference type="AlphaFoldDB" id="A0A8H9HB15"/>
<proteinExistence type="predicted"/>